<dbReference type="Proteomes" id="UP001196565">
    <property type="component" value="Unassembled WGS sequence"/>
</dbReference>
<dbReference type="PANTHER" id="PTHR33254:SF4">
    <property type="entry name" value="4-HYDROXY-4-METHYL-2-OXOGLUTARATE ALDOLASE 3-RELATED"/>
    <property type="match status" value="1"/>
</dbReference>
<dbReference type="Gene3D" id="3.50.30.40">
    <property type="entry name" value="Ribonuclease E inhibitor RraA/RraA-like"/>
    <property type="match status" value="1"/>
</dbReference>
<protein>
    <recommendedName>
        <fullName evidence="2">Putative 4-hydroxy-4-methyl-2-oxoglutarate aldolase</fullName>
    </recommendedName>
    <alternativeName>
        <fullName evidence="3">Regulator of ribonuclease activity homolog</fullName>
    </alternativeName>
    <alternativeName>
        <fullName evidence="4">RraA-like protein</fullName>
    </alternativeName>
</protein>
<reference evidence="5 6" key="1">
    <citation type="submission" date="2021-07" db="EMBL/GenBank/DDBJ databases">
        <authorList>
            <person name="So Y."/>
        </authorList>
    </citation>
    <scope>NUCLEOTIDE SEQUENCE [LARGE SCALE GENOMIC DNA]</scope>
    <source>
        <strain evidence="5 6">HJA6</strain>
    </source>
</reference>
<evidence type="ECO:0000256" key="1">
    <source>
        <dbReference type="ARBA" id="ARBA00001968"/>
    </source>
</evidence>
<dbReference type="CDD" id="cd16841">
    <property type="entry name" value="RraA_family"/>
    <property type="match status" value="1"/>
</dbReference>
<comment type="caution">
    <text evidence="5">The sequence shown here is derived from an EMBL/GenBank/DDBJ whole genome shotgun (WGS) entry which is preliminary data.</text>
</comment>
<proteinExistence type="predicted"/>
<dbReference type="Pfam" id="PF03737">
    <property type="entry name" value="RraA-like"/>
    <property type="match status" value="1"/>
</dbReference>
<evidence type="ECO:0000313" key="5">
    <source>
        <dbReference type="EMBL" id="MBW6396914.1"/>
    </source>
</evidence>
<dbReference type="InterPro" id="IPR005493">
    <property type="entry name" value="RraA/RraA-like"/>
</dbReference>
<dbReference type="InterPro" id="IPR036704">
    <property type="entry name" value="RraA/RraA-like_sf"/>
</dbReference>
<evidence type="ECO:0000256" key="3">
    <source>
        <dbReference type="ARBA" id="ARBA00029596"/>
    </source>
</evidence>
<keyword evidence="6" id="KW-1185">Reference proteome</keyword>
<comment type="cofactor">
    <cofactor evidence="1">
        <name>a divalent metal cation</name>
        <dbReference type="ChEBI" id="CHEBI:60240"/>
    </cofactor>
</comment>
<dbReference type="PANTHER" id="PTHR33254">
    <property type="entry name" value="4-HYDROXY-4-METHYL-2-OXOGLUTARATE ALDOLASE 3-RELATED"/>
    <property type="match status" value="1"/>
</dbReference>
<dbReference type="EMBL" id="JAHYBZ010000001">
    <property type="protein sequence ID" value="MBW6396914.1"/>
    <property type="molecule type" value="Genomic_DNA"/>
</dbReference>
<evidence type="ECO:0000313" key="6">
    <source>
        <dbReference type="Proteomes" id="UP001196565"/>
    </source>
</evidence>
<sequence>MTDTETALLARCRAIPVSTWSDALDQFDAWGLAQGLTLQSGSGRVCGFAVTARQIPGRLHEFEKAEFAVGRLVSASAPGKVLMVDVGGQPISTMGGLAAYGAKQLGVEAVVIDGACRDVDEIRKTGLWLASRWVAPTTGKGRLRLMPIGVPVTIGGITVQQDDLVVGDESGIIVVPRALLDEALPRAEALVAADQAVEARMLAGETFAAAGVATGYLTPKG</sequence>
<dbReference type="RefSeq" id="WP_219761507.1">
    <property type="nucleotide sequence ID" value="NZ_JAHYBZ010000001.1"/>
</dbReference>
<name>A0ABS7A3P4_9PROT</name>
<gene>
    <name evidence="5" type="ORF">KPL78_03595</name>
</gene>
<evidence type="ECO:0000256" key="2">
    <source>
        <dbReference type="ARBA" id="ARBA00016549"/>
    </source>
</evidence>
<evidence type="ECO:0000256" key="4">
    <source>
        <dbReference type="ARBA" id="ARBA00030169"/>
    </source>
</evidence>
<dbReference type="SUPFAM" id="SSF89562">
    <property type="entry name" value="RraA-like"/>
    <property type="match status" value="1"/>
</dbReference>
<organism evidence="5 6">
    <name type="scientific">Roseomonas alba</name>
    <dbReference type="NCBI Taxonomy" id="2846776"/>
    <lineage>
        <taxon>Bacteria</taxon>
        <taxon>Pseudomonadati</taxon>
        <taxon>Pseudomonadota</taxon>
        <taxon>Alphaproteobacteria</taxon>
        <taxon>Acetobacterales</taxon>
        <taxon>Roseomonadaceae</taxon>
        <taxon>Roseomonas</taxon>
    </lineage>
</organism>
<accession>A0ABS7A3P4</accession>